<keyword evidence="4" id="KW-0472">Membrane</keyword>
<evidence type="ECO:0000256" key="2">
    <source>
        <dbReference type="ARBA" id="ARBA00034247"/>
    </source>
</evidence>
<sequence>MYKQRILRQFSFSILLTMGLFTAVISLTLNSLWELKNSYNNLSNERLPRLSKTNTLHHQIERLITLSKSLTESKNEPERQITMSEIEGVLLGINRNVDTASNAFLSRQMSVLSREVNELNALIIDKIQSTGRLFEQEQHLVETISIATTERKLSALEQKKLTELLLHITQIHQQTRINKIRKIQSDISTLLKTFPSSSANNQVFDVLGEHLLEDTGYIQNKIESLRIIGRARGRGNFVANLVKDVANTLEFQSRKTMSESLKESAEVSRAIESITHTNTIIVLVSIVISLLAIYLLYKRIVLRLVDLSKDVELASNDEIDEVASSGNDEITKLADNVNNFLNKVKEQEKTLLALSRKDPLTGIANRRAFESTFESMMAQAKRQEWNLSLVLVDVDYFKKYNDEYGHAEGDACLRLVANQLNETLTRSTDFTARYGGEEFVCLLPNTNIDTAKKKTEDLIQAILQLDIPHSQSPHGRVTVSAGVATFPFNKTSNWPPETIIEQADKALYRAKDKGRNTMDAFKI</sequence>
<evidence type="ECO:0000256" key="1">
    <source>
        <dbReference type="ARBA" id="ARBA00012528"/>
    </source>
</evidence>
<dbReference type="SMART" id="SM00267">
    <property type="entry name" value="GGDEF"/>
    <property type="match status" value="1"/>
</dbReference>
<evidence type="ECO:0000313" key="6">
    <source>
        <dbReference type="EMBL" id="MFC3120776.1"/>
    </source>
</evidence>
<dbReference type="NCBIfam" id="TIGR00254">
    <property type="entry name" value="GGDEF"/>
    <property type="match status" value="1"/>
</dbReference>
<feature type="coiled-coil region" evidence="3">
    <location>
        <begin position="330"/>
        <end position="357"/>
    </location>
</feature>
<feature type="transmembrane region" description="Helical" evidence="4">
    <location>
        <begin position="12"/>
        <end position="33"/>
    </location>
</feature>
<dbReference type="InterPro" id="IPR043128">
    <property type="entry name" value="Rev_trsase/Diguanyl_cyclase"/>
</dbReference>
<keyword evidence="3" id="KW-0175">Coiled coil</keyword>
<dbReference type="InterPro" id="IPR000160">
    <property type="entry name" value="GGDEF_dom"/>
</dbReference>
<reference evidence="7" key="1">
    <citation type="journal article" date="2019" name="Int. J. Syst. Evol. Microbiol.">
        <title>The Global Catalogue of Microorganisms (GCM) 10K type strain sequencing project: providing services to taxonomists for standard genome sequencing and annotation.</title>
        <authorList>
            <consortium name="The Broad Institute Genomics Platform"/>
            <consortium name="The Broad Institute Genome Sequencing Center for Infectious Disease"/>
            <person name="Wu L."/>
            <person name="Ma J."/>
        </authorList>
    </citation>
    <scope>NUCLEOTIDE SEQUENCE [LARGE SCALE GENOMIC DNA]</scope>
    <source>
        <strain evidence="7">KCTC 52473</strain>
    </source>
</reference>
<dbReference type="Gene3D" id="6.10.340.10">
    <property type="match status" value="1"/>
</dbReference>
<dbReference type="PROSITE" id="PS50887">
    <property type="entry name" value="GGDEF"/>
    <property type="match status" value="1"/>
</dbReference>
<protein>
    <recommendedName>
        <fullName evidence="1">diguanylate cyclase</fullName>
        <ecNumber evidence="1">2.7.7.65</ecNumber>
    </recommendedName>
</protein>
<dbReference type="GO" id="GO:0052621">
    <property type="term" value="F:diguanylate cyclase activity"/>
    <property type="evidence" value="ECO:0007669"/>
    <property type="project" value="UniProtKB-EC"/>
</dbReference>
<keyword evidence="6" id="KW-0808">Transferase</keyword>
<dbReference type="Gene3D" id="3.30.70.270">
    <property type="match status" value="1"/>
</dbReference>
<dbReference type="PANTHER" id="PTHR45138">
    <property type="entry name" value="REGULATORY COMPONENTS OF SENSORY TRANSDUCTION SYSTEM"/>
    <property type="match status" value="1"/>
</dbReference>
<dbReference type="EMBL" id="JBHRSW010000005">
    <property type="protein sequence ID" value="MFC3120776.1"/>
    <property type="molecule type" value="Genomic_DNA"/>
</dbReference>
<evidence type="ECO:0000259" key="5">
    <source>
        <dbReference type="PROSITE" id="PS50887"/>
    </source>
</evidence>
<dbReference type="EC" id="2.7.7.65" evidence="1"/>
<feature type="transmembrane region" description="Helical" evidence="4">
    <location>
        <begin position="279"/>
        <end position="297"/>
    </location>
</feature>
<dbReference type="PANTHER" id="PTHR45138:SF9">
    <property type="entry name" value="DIGUANYLATE CYCLASE DGCM-RELATED"/>
    <property type="match status" value="1"/>
</dbReference>
<evidence type="ECO:0000256" key="3">
    <source>
        <dbReference type="SAM" id="Coils"/>
    </source>
</evidence>
<keyword evidence="4" id="KW-0812">Transmembrane</keyword>
<comment type="caution">
    <text evidence="6">The sequence shown here is derived from an EMBL/GenBank/DDBJ whole genome shotgun (WGS) entry which is preliminary data.</text>
</comment>
<evidence type="ECO:0000256" key="4">
    <source>
        <dbReference type="SAM" id="Phobius"/>
    </source>
</evidence>
<keyword evidence="4" id="KW-1133">Transmembrane helix</keyword>
<dbReference type="RefSeq" id="WP_376918905.1">
    <property type="nucleotide sequence ID" value="NZ_JBHRSW010000005.1"/>
</dbReference>
<dbReference type="InterPro" id="IPR029787">
    <property type="entry name" value="Nucleotide_cyclase"/>
</dbReference>
<feature type="domain" description="GGDEF" evidence="5">
    <location>
        <begin position="385"/>
        <end position="523"/>
    </location>
</feature>
<gene>
    <name evidence="6" type="ORF">ACFOHL_04030</name>
</gene>
<keyword evidence="6" id="KW-0548">Nucleotidyltransferase</keyword>
<organism evidence="6 7">
    <name type="scientific">Agaribacter flavus</name>
    <dbReference type="NCBI Taxonomy" id="1902781"/>
    <lineage>
        <taxon>Bacteria</taxon>
        <taxon>Pseudomonadati</taxon>
        <taxon>Pseudomonadota</taxon>
        <taxon>Gammaproteobacteria</taxon>
        <taxon>Alteromonadales</taxon>
        <taxon>Alteromonadaceae</taxon>
        <taxon>Agaribacter</taxon>
    </lineage>
</organism>
<comment type="catalytic activity">
    <reaction evidence="2">
        <text>2 GTP = 3',3'-c-di-GMP + 2 diphosphate</text>
        <dbReference type="Rhea" id="RHEA:24898"/>
        <dbReference type="ChEBI" id="CHEBI:33019"/>
        <dbReference type="ChEBI" id="CHEBI:37565"/>
        <dbReference type="ChEBI" id="CHEBI:58805"/>
        <dbReference type="EC" id="2.7.7.65"/>
    </reaction>
</comment>
<evidence type="ECO:0000313" key="7">
    <source>
        <dbReference type="Proteomes" id="UP001595478"/>
    </source>
</evidence>
<accession>A0ABV7FQP3</accession>
<dbReference type="Pfam" id="PF00990">
    <property type="entry name" value="GGDEF"/>
    <property type="match status" value="1"/>
</dbReference>
<proteinExistence type="predicted"/>
<dbReference type="CDD" id="cd01949">
    <property type="entry name" value="GGDEF"/>
    <property type="match status" value="1"/>
</dbReference>
<name>A0ABV7FQP3_9ALTE</name>
<keyword evidence="7" id="KW-1185">Reference proteome</keyword>
<dbReference type="SUPFAM" id="SSF55073">
    <property type="entry name" value="Nucleotide cyclase"/>
    <property type="match status" value="1"/>
</dbReference>
<dbReference type="Proteomes" id="UP001595478">
    <property type="component" value="Unassembled WGS sequence"/>
</dbReference>
<dbReference type="InterPro" id="IPR050469">
    <property type="entry name" value="Diguanylate_Cyclase"/>
</dbReference>